<dbReference type="EMBL" id="GGEC01057756">
    <property type="protein sequence ID" value="MBX38240.1"/>
    <property type="molecule type" value="Transcribed_RNA"/>
</dbReference>
<name>A0A2P2N725_RHIMU</name>
<protein>
    <submittedName>
        <fullName evidence="1">Uncharacterized protein</fullName>
    </submittedName>
</protein>
<evidence type="ECO:0000313" key="1">
    <source>
        <dbReference type="EMBL" id="MBX38240.1"/>
    </source>
</evidence>
<organism evidence="1">
    <name type="scientific">Rhizophora mucronata</name>
    <name type="common">Asiatic mangrove</name>
    <dbReference type="NCBI Taxonomy" id="61149"/>
    <lineage>
        <taxon>Eukaryota</taxon>
        <taxon>Viridiplantae</taxon>
        <taxon>Streptophyta</taxon>
        <taxon>Embryophyta</taxon>
        <taxon>Tracheophyta</taxon>
        <taxon>Spermatophyta</taxon>
        <taxon>Magnoliopsida</taxon>
        <taxon>eudicotyledons</taxon>
        <taxon>Gunneridae</taxon>
        <taxon>Pentapetalae</taxon>
        <taxon>rosids</taxon>
        <taxon>fabids</taxon>
        <taxon>Malpighiales</taxon>
        <taxon>Rhizophoraceae</taxon>
        <taxon>Rhizophora</taxon>
    </lineage>
</organism>
<proteinExistence type="predicted"/>
<dbReference type="AlphaFoldDB" id="A0A2P2N725"/>
<reference evidence="1" key="1">
    <citation type="submission" date="2018-02" db="EMBL/GenBank/DDBJ databases">
        <title>Rhizophora mucronata_Transcriptome.</title>
        <authorList>
            <person name="Meera S.P."/>
            <person name="Sreeshan A."/>
            <person name="Augustine A."/>
        </authorList>
    </citation>
    <scope>NUCLEOTIDE SEQUENCE</scope>
    <source>
        <tissue evidence="1">Leaf</tissue>
    </source>
</reference>
<sequence length="29" mass="3344">MDAKALSMYSFSFRLPQLVLSSSYVFVQK</sequence>
<accession>A0A2P2N725</accession>